<evidence type="ECO:0000256" key="3">
    <source>
        <dbReference type="ARBA" id="ARBA00015316"/>
    </source>
</evidence>
<protein>
    <recommendedName>
        <fullName evidence="4">EKC/KEOPS complex subunit CGI121</fullName>
    </recommendedName>
    <alternativeName>
        <fullName evidence="3">EKC/KEOPS complex subunit cgi121</fullName>
    </alternativeName>
</protein>
<evidence type="ECO:0000256" key="5">
    <source>
        <dbReference type="ARBA" id="ARBA00022694"/>
    </source>
</evidence>
<comment type="function">
    <text evidence="7">Component of the EKC/KEOPS complex that is required for the formation of a threonylcarbamoyl group on adenosine at position 37 (t(6)A37) in tRNAs that read codons beginning with adenine. The complex is probably involved in the transfer of the threonylcarbamoyl moiety of threonylcarbamoyl-AMP (TC-AMP) to the N6 group of A37. CGI121 acts as an allosteric effector that regulates the t(6)A activity of the complex. The EKC/KEOPS complex also promotes both telomere uncapping and telomere elongation. The complex is required for efficient recruitment of transcriptional coactivators. CGI121 is not required for tRNA modification.</text>
</comment>
<keyword evidence="6 8" id="KW-0539">Nucleus</keyword>
<dbReference type="InterPro" id="IPR036504">
    <property type="entry name" value="CGI121/TPRKB_sf"/>
</dbReference>
<dbReference type="GO" id="GO:0000408">
    <property type="term" value="C:EKC/KEOPS complex"/>
    <property type="evidence" value="ECO:0007669"/>
    <property type="project" value="TreeGrafter"/>
</dbReference>
<proteinExistence type="inferred from homology"/>
<comment type="similarity">
    <text evidence="2 8">Belongs to the CGI121/TPRKB family.</text>
</comment>
<dbReference type="Pfam" id="PF08617">
    <property type="entry name" value="CGI-121"/>
    <property type="match status" value="1"/>
</dbReference>
<evidence type="ECO:0000313" key="9">
    <source>
        <dbReference type="EMBL" id="CEP23537.1"/>
    </source>
</evidence>
<dbReference type="GO" id="GO:0005829">
    <property type="term" value="C:cytosol"/>
    <property type="evidence" value="ECO:0007669"/>
    <property type="project" value="TreeGrafter"/>
</dbReference>
<evidence type="ECO:0000256" key="8">
    <source>
        <dbReference type="RuleBase" id="RU004398"/>
    </source>
</evidence>
<name>A0A0H5C6N0_CYBJN</name>
<dbReference type="Proteomes" id="UP000038830">
    <property type="component" value="Unassembled WGS sequence"/>
</dbReference>
<comment type="subcellular location">
    <subcellularLocation>
        <location evidence="1">Nucleus</location>
    </subcellularLocation>
</comment>
<dbReference type="EMBL" id="CDQK01000004">
    <property type="protein sequence ID" value="CEP23537.1"/>
    <property type="molecule type" value="Genomic_DNA"/>
</dbReference>
<reference evidence="10" key="1">
    <citation type="journal article" date="2015" name="J. Biotechnol.">
        <title>The structure of the Cyberlindnera jadinii genome and its relation to Candida utilis analyzed by the occurrence of single nucleotide polymorphisms.</title>
        <authorList>
            <person name="Rupp O."/>
            <person name="Brinkrolf K."/>
            <person name="Buerth C."/>
            <person name="Kunigo M."/>
            <person name="Schneider J."/>
            <person name="Jaenicke S."/>
            <person name="Goesmann A."/>
            <person name="Puehler A."/>
            <person name="Jaeger K.-E."/>
            <person name="Ernst J.F."/>
        </authorList>
    </citation>
    <scope>NUCLEOTIDE SEQUENCE [LARGE SCALE GENOMIC DNA]</scope>
    <source>
        <strain evidence="10">ATCC 18201 / CBS 1600 / BCRC 20928 / JCM 3617 / NBRC 0987 / NRRL Y-1542</strain>
    </source>
</reference>
<dbReference type="GO" id="GO:0005634">
    <property type="term" value="C:nucleus"/>
    <property type="evidence" value="ECO:0007669"/>
    <property type="project" value="UniProtKB-SubCell"/>
</dbReference>
<evidence type="ECO:0000313" key="10">
    <source>
        <dbReference type="Proteomes" id="UP000038830"/>
    </source>
</evidence>
<dbReference type="InterPro" id="IPR013926">
    <property type="entry name" value="CGI121/TPRKB"/>
</dbReference>
<dbReference type="GO" id="GO:0002949">
    <property type="term" value="P:tRNA threonylcarbamoyladenosine modification"/>
    <property type="evidence" value="ECO:0007669"/>
    <property type="project" value="TreeGrafter"/>
</dbReference>
<organism evidence="9 10">
    <name type="scientific">Cyberlindnera jadinii (strain ATCC 18201 / CBS 1600 / BCRC 20928 / JCM 3617 / NBRC 0987 / NRRL Y-1542)</name>
    <name type="common">Torula yeast</name>
    <name type="synonym">Candida utilis</name>
    <dbReference type="NCBI Taxonomy" id="983966"/>
    <lineage>
        <taxon>Eukaryota</taxon>
        <taxon>Fungi</taxon>
        <taxon>Dikarya</taxon>
        <taxon>Ascomycota</taxon>
        <taxon>Saccharomycotina</taxon>
        <taxon>Saccharomycetes</taxon>
        <taxon>Phaffomycetales</taxon>
        <taxon>Phaffomycetaceae</taxon>
        <taxon>Cyberlindnera</taxon>
    </lineage>
</organism>
<evidence type="ECO:0000256" key="1">
    <source>
        <dbReference type="ARBA" id="ARBA00004123"/>
    </source>
</evidence>
<evidence type="ECO:0000256" key="4">
    <source>
        <dbReference type="ARBA" id="ARBA00016009"/>
    </source>
</evidence>
<dbReference type="PANTHER" id="PTHR15840">
    <property type="entry name" value="CGI-121 FAMILY MEMBER"/>
    <property type="match status" value="1"/>
</dbReference>
<evidence type="ECO:0000256" key="2">
    <source>
        <dbReference type="ARBA" id="ARBA00005546"/>
    </source>
</evidence>
<accession>A0A0H5C6N0</accession>
<dbReference type="SUPFAM" id="SSF143870">
    <property type="entry name" value="PF0523-like"/>
    <property type="match status" value="1"/>
</dbReference>
<dbReference type="Gene3D" id="3.30.2380.10">
    <property type="entry name" value="CGI121/TPRKB"/>
    <property type="match status" value="1"/>
</dbReference>
<dbReference type="PANTHER" id="PTHR15840:SF10">
    <property type="entry name" value="EKC_KEOPS COMPLEX SUBUNIT TPRKB"/>
    <property type="match status" value="1"/>
</dbReference>
<evidence type="ECO:0000256" key="6">
    <source>
        <dbReference type="ARBA" id="ARBA00023242"/>
    </source>
</evidence>
<evidence type="ECO:0000256" key="7">
    <source>
        <dbReference type="ARBA" id="ARBA00025043"/>
    </source>
</evidence>
<dbReference type="AlphaFoldDB" id="A0A0H5C6N0"/>
<keyword evidence="5" id="KW-0819">tRNA processing</keyword>
<gene>
    <name evidence="9" type="ORF">BN1211_4147</name>
</gene>
<sequence>MSIKTVLPQFPQFTVYLFKFKNVTNSKEIKQNLIKGDKRYDFSFINAQTVLSEEQLLSAVYRALLDHTQDKIRTKTIHSEVIFSLSPTQNIMDALRRFGIQDDSTDLIVIKIVDSNSQEEFDLSVVEGEEVDITDEDLKSTAILKTIKKF</sequence>